<dbReference type="GO" id="GO:0006508">
    <property type="term" value="P:proteolysis"/>
    <property type="evidence" value="ECO:0007669"/>
    <property type="project" value="TreeGrafter"/>
</dbReference>
<dbReference type="InterPro" id="IPR013783">
    <property type="entry name" value="Ig-like_fold"/>
</dbReference>
<dbReference type="GO" id="GO:0005615">
    <property type="term" value="C:extracellular space"/>
    <property type="evidence" value="ECO:0007669"/>
    <property type="project" value="TreeGrafter"/>
</dbReference>
<keyword evidence="5" id="KW-1015">Disulfide bond</keyword>
<reference evidence="9" key="1">
    <citation type="submission" date="2019-10" db="EMBL/GenBank/DDBJ databases">
        <title>The sequence and de novo assembly of the wild yak genome.</title>
        <authorList>
            <person name="Liu Y."/>
        </authorList>
    </citation>
    <scope>NUCLEOTIDE SEQUENCE [LARGE SCALE GENOMIC DNA]</scope>
    <source>
        <strain evidence="9">WY2019</strain>
    </source>
</reference>
<feature type="signal peptide" evidence="8">
    <location>
        <begin position="1"/>
        <end position="28"/>
    </location>
</feature>
<evidence type="ECO:0000313" key="9">
    <source>
        <dbReference type="EMBL" id="MXQ92201.1"/>
    </source>
</evidence>
<dbReference type="SUPFAM" id="SSF81296">
    <property type="entry name" value="E set domains"/>
    <property type="match status" value="2"/>
</dbReference>
<evidence type="ECO:0000256" key="3">
    <source>
        <dbReference type="ARBA" id="ARBA00022525"/>
    </source>
</evidence>
<evidence type="ECO:0000256" key="8">
    <source>
        <dbReference type="SAM" id="SignalP"/>
    </source>
</evidence>
<comment type="subunit">
    <text evidence="6">Monomer. Interacts with AZGP1.</text>
</comment>
<evidence type="ECO:0000256" key="5">
    <source>
        <dbReference type="ARBA" id="ARBA00023157"/>
    </source>
</evidence>
<dbReference type="Gene3D" id="2.60.40.10">
    <property type="entry name" value="Immunoglobulins"/>
    <property type="match status" value="2"/>
</dbReference>
<evidence type="ECO:0000313" key="10">
    <source>
        <dbReference type="Proteomes" id="UP000322234"/>
    </source>
</evidence>
<dbReference type="GO" id="GO:0002682">
    <property type="term" value="P:regulation of immune system process"/>
    <property type="evidence" value="ECO:0007669"/>
    <property type="project" value="TreeGrafter"/>
</dbReference>
<dbReference type="AlphaFoldDB" id="A0A6B0RSZ9"/>
<dbReference type="GO" id="GO:0004190">
    <property type="term" value="F:aspartic-type endopeptidase activity"/>
    <property type="evidence" value="ECO:0007669"/>
    <property type="project" value="TreeGrafter"/>
</dbReference>
<dbReference type="Pfam" id="PF05326">
    <property type="entry name" value="SVA"/>
    <property type="match status" value="2"/>
</dbReference>
<dbReference type="InterPro" id="IPR014756">
    <property type="entry name" value="Ig_E-set"/>
</dbReference>
<evidence type="ECO:0000256" key="7">
    <source>
        <dbReference type="ARBA" id="ARBA00032342"/>
    </source>
</evidence>
<comment type="caution">
    <text evidence="9">The sequence shown here is derived from an EMBL/GenBank/DDBJ whole genome shotgun (WGS) entry which is preliminary data.</text>
</comment>
<comment type="subcellular location">
    <subcellularLocation>
        <location evidence="1">Secreted</location>
    </subcellularLocation>
</comment>
<proteinExistence type="inferred from homology"/>
<dbReference type="InterPro" id="IPR007990">
    <property type="entry name" value="PIP"/>
</dbReference>
<keyword evidence="3" id="KW-0964">Secreted</keyword>
<keyword evidence="10" id="KW-1185">Reference proteome</keyword>
<dbReference type="EMBL" id="VBQZ03000079">
    <property type="protein sequence ID" value="MXQ92201.1"/>
    <property type="molecule type" value="Genomic_DNA"/>
</dbReference>
<dbReference type="PANTHER" id="PTHR15096">
    <property type="entry name" value="PROLACTIN-INDUCIBLE PROTEIN/SEMINAL VESICLE ANTIGEN"/>
    <property type="match status" value="1"/>
</dbReference>
<dbReference type="Proteomes" id="UP000322234">
    <property type="component" value="Unassembled WGS sequence"/>
</dbReference>
<accession>A0A6B0RSZ9</accession>
<evidence type="ECO:0000256" key="6">
    <source>
        <dbReference type="ARBA" id="ARBA00025932"/>
    </source>
</evidence>
<evidence type="ECO:0000256" key="1">
    <source>
        <dbReference type="ARBA" id="ARBA00004613"/>
    </source>
</evidence>
<protein>
    <recommendedName>
        <fullName evidence="7">Prolactin-induced protein</fullName>
    </recommendedName>
</protein>
<evidence type="ECO:0000256" key="2">
    <source>
        <dbReference type="ARBA" id="ARBA00006819"/>
    </source>
</evidence>
<keyword evidence="4 8" id="KW-0732">Signal</keyword>
<comment type="similarity">
    <text evidence="2">Belongs to the PIP family.</text>
</comment>
<name>A0A6B0RSZ9_9CETA</name>
<gene>
    <name evidence="9" type="ORF">E5288_WYG012417</name>
</gene>
<sequence length="277" mass="30422">MRTLLFLFKTSPAVLLLVLCLRLGSGAAQDLVQEVISAKLTIDPVENSTNYYDVTVTVKSYVAKCLVVKSLLEAFSNIIFPYGNFIYTACLCDFSTRNFFWEIQASENGIIKGKAEVVSEENICPSDVEICSLVYKLLFKTSPAALLLVLCLTLGTGAAQEPIQKVISITLTADPTGNTDDYTVTLTVTSHVPVYLVVKATLEGSDDVNFPYGNFVYTACLCPYCSRNFFWDIQGPENAILIGKAEVVSEENICPSDVEISTPVYKVCIKREIVITL</sequence>
<organism evidence="9 10">
    <name type="scientific">Bos mutus</name>
    <name type="common">wild yak</name>
    <dbReference type="NCBI Taxonomy" id="72004"/>
    <lineage>
        <taxon>Eukaryota</taxon>
        <taxon>Metazoa</taxon>
        <taxon>Chordata</taxon>
        <taxon>Craniata</taxon>
        <taxon>Vertebrata</taxon>
        <taxon>Euteleostomi</taxon>
        <taxon>Mammalia</taxon>
        <taxon>Eutheria</taxon>
        <taxon>Laurasiatheria</taxon>
        <taxon>Artiodactyla</taxon>
        <taxon>Ruminantia</taxon>
        <taxon>Pecora</taxon>
        <taxon>Bovidae</taxon>
        <taxon>Bovinae</taxon>
        <taxon>Bos</taxon>
    </lineage>
</organism>
<dbReference type="PANTHER" id="PTHR15096:SF5">
    <property type="entry name" value="PROLACTIN-INDUCIBLE PROTEIN"/>
    <property type="match status" value="1"/>
</dbReference>
<feature type="chain" id="PRO_5025647267" description="Prolactin-induced protein" evidence="8">
    <location>
        <begin position="29"/>
        <end position="277"/>
    </location>
</feature>
<evidence type="ECO:0000256" key="4">
    <source>
        <dbReference type="ARBA" id="ARBA00022729"/>
    </source>
</evidence>